<keyword evidence="4" id="KW-1185">Reference proteome</keyword>
<feature type="chain" id="PRO_5008650969" evidence="2">
    <location>
        <begin position="20"/>
        <end position="229"/>
    </location>
</feature>
<dbReference type="VEuPathDB" id="FungiDB:CLCR_11345"/>
<gene>
    <name evidence="3" type="ORF">CLCR_11345</name>
</gene>
<dbReference type="AlphaFoldDB" id="A0A1C1CQK3"/>
<evidence type="ECO:0000313" key="3">
    <source>
        <dbReference type="EMBL" id="OCT50768.1"/>
    </source>
</evidence>
<sequence>MLALGASLAATFLAGLATGTGVGAPLLKRSNQPGIAGNAAWDGSTYRCPEGSNIFLEKWCCPEGYEYDTNSGQFTSFICCPIGGPECSQQVLDCPICADSNWVYFDIGGTNVPPTLPFCCEQGYAPAGLPEPQPANVCTSGANLWTDYATASQCGQVADATGSPSPGTTSATATDSGGQSASATSAETTATADATTGGSSESGADSSLSFSAHLLLMTMLLPGILMVVM</sequence>
<proteinExistence type="predicted"/>
<dbReference type="OrthoDB" id="4779287at2759"/>
<protein>
    <submittedName>
        <fullName evidence="3">Uncharacterized protein</fullName>
    </submittedName>
</protein>
<accession>A0A1C1CQK3</accession>
<keyword evidence="2" id="KW-0732">Signal</keyword>
<feature type="signal peptide" evidence="2">
    <location>
        <begin position="1"/>
        <end position="19"/>
    </location>
</feature>
<evidence type="ECO:0000313" key="4">
    <source>
        <dbReference type="Proteomes" id="UP000094526"/>
    </source>
</evidence>
<dbReference type="EMBL" id="LGRB01000010">
    <property type="protein sequence ID" value="OCT50768.1"/>
    <property type="molecule type" value="Genomic_DNA"/>
</dbReference>
<evidence type="ECO:0000256" key="1">
    <source>
        <dbReference type="SAM" id="MobiDB-lite"/>
    </source>
</evidence>
<comment type="caution">
    <text evidence="3">The sequence shown here is derived from an EMBL/GenBank/DDBJ whole genome shotgun (WGS) entry which is preliminary data.</text>
</comment>
<organism evidence="3 4">
    <name type="scientific">Cladophialophora carrionii</name>
    <dbReference type="NCBI Taxonomy" id="86049"/>
    <lineage>
        <taxon>Eukaryota</taxon>
        <taxon>Fungi</taxon>
        <taxon>Dikarya</taxon>
        <taxon>Ascomycota</taxon>
        <taxon>Pezizomycotina</taxon>
        <taxon>Eurotiomycetes</taxon>
        <taxon>Chaetothyriomycetidae</taxon>
        <taxon>Chaetothyriales</taxon>
        <taxon>Herpotrichiellaceae</taxon>
        <taxon>Cladophialophora</taxon>
    </lineage>
</organism>
<feature type="region of interest" description="Disordered" evidence="1">
    <location>
        <begin position="159"/>
        <end position="203"/>
    </location>
</feature>
<reference evidence="4" key="1">
    <citation type="submission" date="2015-07" db="EMBL/GenBank/DDBJ databases">
        <authorList>
            <person name="Teixeira M.M."/>
            <person name="Souza R.C."/>
            <person name="Almeida L.G."/>
            <person name="Vicente V.A."/>
            <person name="de Hoog S."/>
            <person name="Bocca A.L."/>
            <person name="de Almeida S.R."/>
            <person name="Vasconcelos A.T."/>
            <person name="Felipe M.S."/>
        </authorList>
    </citation>
    <scope>NUCLEOTIDE SEQUENCE [LARGE SCALE GENOMIC DNA]</scope>
    <source>
        <strain evidence="4">KSF</strain>
    </source>
</reference>
<evidence type="ECO:0000256" key="2">
    <source>
        <dbReference type="SAM" id="SignalP"/>
    </source>
</evidence>
<name>A0A1C1CQK3_9EURO</name>
<dbReference type="Proteomes" id="UP000094526">
    <property type="component" value="Unassembled WGS sequence"/>
</dbReference>